<protein>
    <submittedName>
        <fullName evidence="1">Uncharacterized protein</fullName>
    </submittedName>
</protein>
<evidence type="ECO:0000313" key="2">
    <source>
        <dbReference type="Proteomes" id="UP000095185"/>
    </source>
</evidence>
<reference evidence="1" key="1">
    <citation type="submission" date="2016-09" db="EMBL/GenBank/DDBJ databases">
        <title>Genome sequence of Chlorobaculum limnaeum.</title>
        <authorList>
            <person name="Liu Z."/>
            <person name="Tank M."/>
            <person name="Bryant D.A."/>
        </authorList>
    </citation>
    <scope>NUCLEOTIDE SEQUENCE [LARGE SCALE GENOMIC DNA]</scope>
    <source>
        <strain evidence="1">DSM 1677</strain>
    </source>
</reference>
<accession>A0A1D8CY88</accession>
<organism evidence="1 2">
    <name type="scientific">Chlorobaculum limnaeum</name>
    <dbReference type="NCBI Taxonomy" id="274537"/>
    <lineage>
        <taxon>Bacteria</taxon>
        <taxon>Pseudomonadati</taxon>
        <taxon>Chlorobiota</taxon>
        <taxon>Chlorobiia</taxon>
        <taxon>Chlorobiales</taxon>
        <taxon>Chlorobiaceae</taxon>
        <taxon>Chlorobaculum</taxon>
    </lineage>
</organism>
<sequence>MHRILAQLVWFNGAPEVAAINYSPEFIVKYCDNFIYWRGEHQSNCTHDGLDARKQEEWLRQKAEIFKNL</sequence>
<dbReference type="Proteomes" id="UP000095185">
    <property type="component" value="Chromosome"/>
</dbReference>
<gene>
    <name evidence="1" type="ORF">BIU88_00575</name>
</gene>
<dbReference type="KEGG" id="clz:BIU88_00575"/>
<dbReference type="EMBL" id="CP017305">
    <property type="protein sequence ID" value="AOS82773.1"/>
    <property type="molecule type" value="Genomic_DNA"/>
</dbReference>
<proteinExistence type="predicted"/>
<keyword evidence="2" id="KW-1185">Reference proteome</keyword>
<evidence type="ECO:0000313" key="1">
    <source>
        <dbReference type="EMBL" id="AOS82773.1"/>
    </source>
</evidence>
<name>A0A1D8CY88_CHLLM</name>
<dbReference type="AlphaFoldDB" id="A0A1D8CY88"/>